<keyword evidence="1" id="KW-0812">Transmembrane</keyword>
<keyword evidence="1" id="KW-1133">Transmembrane helix</keyword>
<organism evidence="2">
    <name type="scientific">marine metagenome</name>
    <dbReference type="NCBI Taxonomy" id="408172"/>
    <lineage>
        <taxon>unclassified sequences</taxon>
        <taxon>metagenomes</taxon>
        <taxon>ecological metagenomes</taxon>
    </lineage>
</organism>
<proteinExistence type="predicted"/>
<evidence type="ECO:0000313" key="2">
    <source>
        <dbReference type="EMBL" id="SVC96048.1"/>
    </source>
</evidence>
<feature type="transmembrane region" description="Helical" evidence="1">
    <location>
        <begin position="12"/>
        <end position="32"/>
    </location>
</feature>
<name>A0A382RGE7_9ZZZZ</name>
<keyword evidence="1" id="KW-0472">Membrane</keyword>
<dbReference type="AlphaFoldDB" id="A0A382RGE7"/>
<reference evidence="2" key="1">
    <citation type="submission" date="2018-05" db="EMBL/GenBank/DDBJ databases">
        <authorList>
            <person name="Lanie J.A."/>
            <person name="Ng W.-L."/>
            <person name="Kazmierczak K.M."/>
            <person name="Andrzejewski T.M."/>
            <person name="Davidsen T.M."/>
            <person name="Wayne K.J."/>
            <person name="Tettelin H."/>
            <person name="Glass J.I."/>
            <person name="Rusch D."/>
            <person name="Podicherti R."/>
            <person name="Tsui H.-C.T."/>
            <person name="Winkler M.E."/>
        </authorList>
    </citation>
    <scope>NUCLEOTIDE SEQUENCE</scope>
</reference>
<evidence type="ECO:0000256" key="1">
    <source>
        <dbReference type="SAM" id="Phobius"/>
    </source>
</evidence>
<sequence length="127" mass="13872">MKRNIGPDGIRIRAFVGVLFIVFAMGLTALLTAGEAPIALRMVVFVPVLISTLSLLQAATGVCVLHAMRGVYSTQMDTEPVEDDHRRRFLVRRSRYVQLLALGSALLLTLALVALSVLITWRIPISG</sequence>
<gene>
    <name evidence="2" type="ORF">METZ01_LOCUS348902</name>
</gene>
<feature type="transmembrane region" description="Helical" evidence="1">
    <location>
        <begin position="96"/>
        <end position="121"/>
    </location>
</feature>
<dbReference type="EMBL" id="UINC01121120">
    <property type="protein sequence ID" value="SVC96048.1"/>
    <property type="molecule type" value="Genomic_DNA"/>
</dbReference>
<feature type="transmembrane region" description="Helical" evidence="1">
    <location>
        <begin position="38"/>
        <end position="65"/>
    </location>
</feature>
<protein>
    <submittedName>
        <fullName evidence="2">Uncharacterized protein</fullName>
    </submittedName>
</protein>
<accession>A0A382RGE7</accession>